<feature type="transmembrane region" description="Helical" evidence="7">
    <location>
        <begin position="45"/>
        <end position="67"/>
    </location>
</feature>
<dbReference type="GO" id="GO:0009246">
    <property type="term" value="P:enterobacterial common antigen biosynthetic process"/>
    <property type="evidence" value="ECO:0007669"/>
    <property type="project" value="TreeGrafter"/>
</dbReference>
<organism evidence="9 10">
    <name type="scientific">Nocardioides flavescens</name>
    <dbReference type="NCBI Taxonomy" id="2691959"/>
    <lineage>
        <taxon>Bacteria</taxon>
        <taxon>Bacillati</taxon>
        <taxon>Actinomycetota</taxon>
        <taxon>Actinomycetes</taxon>
        <taxon>Propionibacteriales</taxon>
        <taxon>Nocardioidaceae</taxon>
        <taxon>Nocardioides</taxon>
    </lineage>
</organism>
<feature type="transmembrane region" description="Helical" evidence="7">
    <location>
        <begin position="7"/>
        <end position="25"/>
    </location>
</feature>
<comment type="caution">
    <text evidence="9">The sequence shown here is derived from an EMBL/GenBank/DDBJ whole genome shotgun (WGS) entry which is preliminary data.</text>
</comment>
<feature type="transmembrane region" description="Helical" evidence="7">
    <location>
        <begin position="87"/>
        <end position="108"/>
    </location>
</feature>
<dbReference type="Pfam" id="PF01757">
    <property type="entry name" value="Acyl_transf_3"/>
    <property type="match status" value="1"/>
</dbReference>
<feature type="transmembrane region" description="Helical" evidence="7">
    <location>
        <begin position="152"/>
        <end position="170"/>
    </location>
</feature>
<dbReference type="RefSeq" id="WP_160877649.1">
    <property type="nucleotide sequence ID" value="NZ_WUEK01000005.1"/>
</dbReference>
<feature type="transmembrane region" description="Helical" evidence="7">
    <location>
        <begin position="205"/>
        <end position="224"/>
    </location>
</feature>
<dbReference type="InterPro" id="IPR002656">
    <property type="entry name" value="Acyl_transf_3_dom"/>
</dbReference>
<evidence type="ECO:0000256" key="6">
    <source>
        <dbReference type="ARBA" id="ARBA00023136"/>
    </source>
</evidence>
<evidence type="ECO:0000256" key="2">
    <source>
        <dbReference type="ARBA" id="ARBA00007400"/>
    </source>
</evidence>
<dbReference type="PANTHER" id="PTHR40074:SF4">
    <property type="entry name" value="INNER MEMBRANE PROTEIN YCFT"/>
    <property type="match status" value="1"/>
</dbReference>
<evidence type="ECO:0000256" key="5">
    <source>
        <dbReference type="ARBA" id="ARBA00022989"/>
    </source>
</evidence>
<feature type="transmembrane region" description="Helical" evidence="7">
    <location>
        <begin position="269"/>
        <end position="290"/>
    </location>
</feature>
<evidence type="ECO:0000259" key="8">
    <source>
        <dbReference type="Pfam" id="PF01757"/>
    </source>
</evidence>
<keyword evidence="3" id="KW-1003">Cell membrane</keyword>
<dbReference type="GO" id="GO:0016413">
    <property type="term" value="F:O-acetyltransferase activity"/>
    <property type="evidence" value="ECO:0007669"/>
    <property type="project" value="TreeGrafter"/>
</dbReference>
<dbReference type="AlphaFoldDB" id="A0A6L7F0W2"/>
<keyword evidence="9" id="KW-0808">Transferase</keyword>
<evidence type="ECO:0000256" key="3">
    <source>
        <dbReference type="ARBA" id="ARBA00022475"/>
    </source>
</evidence>
<dbReference type="PANTHER" id="PTHR40074">
    <property type="entry name" value="O-ACETYLTRANSFERASE WECH"/>
    <property type="match status" value="1"/>
</dbReference>
<feature type="domain" description="Acyltransferase 3" evidence="8">
    <location>
        <begin position="7"/>
        <end position="316"/>
    </location>
</feature>
<keyword evidence="5 7" id="KW-1133">Transmembrane helix</keyword>
<evidence type="ECO:0000313" key="10">
    <source>
        <dbReference type="Proteomes" id="UP000473325"/>
    </source>
</evidence>
<keyword evidence="9" id="KW-0012">Acyltransferase</keyword>
<sequence length="349" mass="37371">MESRRLVWPDVAKGACIVLVVLWHVTRKDYLQLDWRLDLPVTGAWGTLSQALLPVRMPLFFAISGFFAARRLERPWRSVLARRVAPLLWVFVLWTLLQTAVLQAVPGFDTAIARTPAELAEQLTVTPGNLWYLLALAAYVAVARATRRRPVLALAAALALSAVAAAGWVPTPGNRYGLLTNLPFFLLGVQLARHPDVVRRHATPARGAALVAAYVVGAGLWILLDADTWLGVRPGLGLLGAGAGAVLAVTLSRVPAVGAALATLGRRTLPVYVVHLPLVAFVHLASARLVPTGSTVVAVVYPLLVTALVLAASLALHRLAVRLGGRWLFEAPWLRPGRRPAPEAVGAAS</sequence>
<protein>
    <submittedName>
        <fullName evidence="9">Acyltransferase family protein</fullName>
    </submittedName>
</protein>
<dbReference type="EMBL" id="WUEK01000005">
    <property type="protein sequence ID" value="MXG89822.1"/>
    <property type="molecule type" value="Genomic_DNA"/>
</dbReference>
<name>A0A6L7F0W2_9ACTN</name>
<comment type="subcellular location">
    <subcellularLocation>
        <location evidence="1">Cell membrane</location>
        <topology evidence="1">Multi-pass membrane protein</topology>
    </subcellularLocation>
</comment>
<accession>A0A6L7F0W2</accession>
<keyword evidence="10" id="KW-1185">Reference proteome</keyword>
<evidence type="ECO:0000256" key="1">
    <source>
        <dbReference type="ARBA" id="ARBA00004651"/>
    </source>
</evidence>
<feature type="transmembrane region" description="Helical" evidence="7">
    <location>
        <begin position="128"/>
        <end position="145"/>
    </location>
</feature>
<evidence type="ECO:0000256" key="7">
    <source>
        <dbReference type="SAM" id="Phobius"/>
    </source>
</evidence>
<evidence type="ECO:0000313" key="9">
    <source>
        <dbReference type="EMBL" id="MXG89822.1"/>
    </source>
</evidence>
<evidence type="ECO:0000256" key="4">
    <source>
        <dbReference type="ARBA" id="ARBA00022692"/>
    </source>
</evidence>
<dbReference type="Proteomes" id="UP000473325">
    <property type="component" value="Unassembled WGS sequence"/>
</dbReference>
<feature type="transmembrane region" description="Helical" evidence="7">
    <location>
        <begin position="296"/>
        <end position="316"/>
    </location>
</feature>
<reference evidence="9 10" key="1">
    <citation type="submission" date="2019-12" db="EMBL/GenBank/DDBJ databases">
        <authorList>
            <person name="Kun Z."/>
        </authorList>
    </citation>
    <scope>NUCLEOTIDE SEQUENCE [LARGE SCALE GENOMIC DNA]</scope>
    <source>
        <strain evidence="9 10">YIM 123512</strain>
    </source>
</reference>
<dbReference type="GO" id="GO:0005886">
    <property type="term" value="C:plasma membrane"/>
    <property type="evidence" value="ECO:0007669"/>
    <property type="project" value="UniProtKB-SubCell"/>
</dbReference>
<proteinExistence type="inferred from homology"/>
<keyword evidence="4 7" id="KW-0812">Transmembrane</keyword>
<feature type="transmembrane region" description="Helical" evidence="7">
    <location>
        <begin position="236"/>
        <end position="262"/>
    </location>
</feature>
<comment type="similarity">
    <text evidence="2">Belongs to the acyltransferase 3 family.</text>
</comment>
<keyword evidence="6 7" id="KW-0472">Membrane</keyword>
<gene>
    <name evidence="9" type="ORF">GRQ65_09690</name>
</gene>